<organism evidence="2 3">
    <name type="scientific">Nitzschia inconspicua</name>
    <dbReference type="NCBI Taxonomy" id="303405"/>
    <lineage>
        <taxon>Eukaryota</taxon>
        <taxon>Sar</taxon>
        <taxon>Stramenopiles</taxon>
        <taxon>Ochrophyta</taxon>
        <taxon>Bacillariophyta</taxon>
        <taxon>Bacillariophyceae</taxon>
        <taxon>Bacillariophycidae</taxon>
        <taxon>Bacillariales</taxon>
        <taxon>Bacillariaceae</taxon>
        <taxon>Nitzschia</taxon>
    </lineage>
</organism>
<dbReference type="OrthoDB" id="10593717at2759"/>
<dbReference type="Pfam" id="PF03382">
    <property type="entry name" value="DUF285"/>
    <property type="match status" value="1"/>
</dbReference>
<accession>A0A9K3PBQ7</accession>
<reference evidence="2" key="1">
    <citation type="journal article" date="2021" name="Sci. Rep.">
        <title>Diploid genomic architecture of Nitzschia inconspicua, an elite biomass production diatom.</title>
        <authorList>
            <person name="Oliver A."/>
            <person name="Podell S."/>
            <person name="Pinowska A."/>
            <person name="Traller J.C."/>
            <person name="Smith S.R."/>
            <person name="McClure R."/>
            <person name="Beliaev A."/>
            <person name="Bohutskyi P."/>
            <person name="Hill E.A."/>
            <person name="Rabines A."/>
            <person name="Zheng H."/>
            <person name="Allen L.Z."/>
            <person name="Kuo A."/>
            <person name="Grigoriev I.V."/>
            <person name="Allen A.E."/>
            <person name="Hazlebeck D."/>
            <person name="Allen E.E."/>
        </authorList>
    </citation>
    <scope>NUCLEOTIDE SEQUENCE</scope>
    <source>
        <strain evidence="2">Hildebrandi</strain>
    </source>
</reference>
<comment type="caution">
    <text evidence="2">The sequence shown here is derived from an EMBL/GenBank/DDBJ whole genome shotgun (WGS) entry which is preliminary data.</text>
</comment>
<gene>
    <name evidence="2" type="ORF">IV203_023001</name>
</gene>
<proteinExistence type="predicted"/>
<sequence>MNDKKRERDSSAIVGSPEMSTMPKRTKTGQYDNNDLHQKWLEQEGLVLHVLSYLNIEKLLQLQTLSKNFQFLCTKAIDNKCGEDGPRSFENSKELRRVVYLYCEIKSGNGAHHEIDMEAIATVCGYPINKWDVSKVTDMSRLFEDNKKFNENIGSWDTSNVTNMEKMFCGAEIFSQDIGSWDVSNVTNMRSMFFMLTNSTKTLDHGMFPM</sequence>
<dbReference type="InterPro" id="IPR005046">
    <property type="entry name" value="DUF285"/>
</dbReference>
<dbReference type="EMBL" id="JAGRRH010000026">
    <property type="protein sequence ID" value="KAG7341050.1"/>
    <property type="molecule type" value="Genomic_DNA"/>
</dbReference>
<dbReference type="Proteomes" id="UP000693970">
    <property type="component" value="Unassembled WGS sequence"/>
</dbReference>
<feature type="compositionally biased region" description="Basic and acidic residues" evidence="1">
    <location>
        <begin position="1"/>
        <end position="10"/>
    </location>
</feature>
<reference evidence="2" key="2">
    <citation type="submission" date="2021-04" db="EMBL/GenBank/DDBJ databases">
        <authorList>
            <person name="Podell S."/>
        </authorList>
    </citation>
    <scope>NUCLEOTIDE SEQUENCE</scope>
    <source>
        <strain evidence="2">Hildebrandi</strain>
    </source>
</reference>
<dbReference type="NCBIfam" id="TIGR02167">
    <property type="entry name" value="Liste_lipo_26"/>
    <property type="match status" value="3"/>
</dbReference>
<name>A0A9K3PBQ7_9STRA</name>
<evidence type="ECO:0000313" key="2">
    <source>
        <dbReference type="EMBL" id="KAG7341050.1"/>
    </source>
</evidence>
<feature type="region of interest" description="Disordered" evidence="1">
    <location>
        <begin position="1"/>
        <end position="31"/>
    </location>
</feature>
<evidence type="ECO:0000313" key="3">
    <source>
        <dbReference type="Proteomes" id="UP000693970"/>
    </source>
</evidence>
<evidence type="ECO:0000256" key="1">
    <source>
        <dbReference type="SAM" id="MobiDB-lite"/>
    </source>
</evidence>
<keyword evidence="3" id="KW-1185">Reference proteome</keyword>
<protein>
    <submittedName>
        <fullName evidence="2">Fibronectin domain containing protein</fullName>
    </submittedName>
</protein>
<dbReference type="InterPro" id="IPR011889">
    <property type="entry name" value="Liste_lipo_26"/>
</dbReference>
<dbReference type="AlphaFoldDB" id="A0A9K3PBQ7"/>